<keyword evidence="8" id="KW-1185">Reference proteome</keyword>
<evidence type="ECO:0000313" key="7">
    <source>
        <dbReference type="Ensembl" id="ENSNMLP00000015350.1"/>
    </source>
</evidence>
<dbReference type="SMART" id="SM00409">
    <property type="entry name" value="IG"/>
    <property type="match status" value="2"/>
</dbReference>
<name>A0A8C6WL55_9GOBI</name>
<dbReference type="SUPFAM" id="SSF48726">
    <property type="entry name" value="Immunoglobulin"/>
    <property type="match status" value="2"/>
</dbReference>
<keyword evidence="2 5" id="KW-0472">Membrane</keyword>
<evidence type="ECO:0000256" key="5">
    <source>
        <dbReference type="SAM" id="Phobius"/>
    </source>
</evidence>
<accession>A0A8C6WL55</accession>
<reference evidence="7" key="1">
    <citation type="submission" date="2025-08" db="UniProtKB">
        <authorList>
            <consortium name="Ensembl"/>
        </authorList>
    </citation>
    <scope>IDENTIFICATION</scope>
</reference>
<dbReference type="GO" id="GO:0005102">
    <property type="term" value="F:signaling receptor binding"/>
    <property type="evidence" value="ECO:0007669"/>
    <property type="project" value="TreeGrafter"/>
</dbReference>
<feature type="domain" description="Ig-like" evidence="6">
    <location>
        <begin position="93"/>
        <end position="230"/>
    </location>
</feature>
<dbReference type="Gene3D" id="2.60.40.10">
    <property type="entry name" value="Immunoglobulins"/>
    <property type="match status" value="2"/>
</dbReference>
<dbReference type="GO" id="GO:0009897">
    <property type="term" value="C:external side of plasma membrane"/>
    <property type="evidence" value="ECO:0007669"/>
    <property type="project" value="TreeGrafter"/>
</dbReference>
<evidence type="ECO:0000313" key="8">
    <source>
        <dbReference type="Proteomes" id="UP000694523"/>
    </source>
</evidence>
<dbReference type="InterPro" id="IPR036179">
    <property type="entry name" value="Ig-like_dom_sf"/>
</dbReference>
<keyword evidence="5" id="KW-1133">Transmembrane helix</keyword>
<evidence type="ECO:0000259" key="6">
    <source>
        <dbReference type="PROSITE" id="PS50835"/>
    </source>
</evidence>
<evidence type="ECO:0000256" key="4">
    <source>
        <dbReference type="SAM" id="MobiDB-lite"/>
    </source>
</evidence>
<evidence type="ECO:0000256" key="1">
    <source>
        <dbReference type="ARBA" id="ARBA00004370"/>
    </source>
</evidence>
<dbReference type="InterPro" id="IPR007110">
    <property type="entry name" value="Ig-like_dom"/>
</dbReference>
<dbReference type="Ensembl" id="ENSNMLT00000017242.1">
    <property type="protein sequence ID" value="ENSNMLP00000015350.1"/>
    <property type="gene ID" value="ENSNMLG00000010174.1"/>
</dbReference>
<organism evidence="7 8">
    <name type="scientific">Neogobius melanostomus</name>
    <name type="common">round goby</name>
    <dbReference type="NCBI Taxonomy" id="47308"/>
    <lineage>
        <taxon>Eukaryota</taxon>
        <taxon>Metazoa</taxon>
        <taxon>Chordata</taxon>
        <taxon>Craniata</taxon>
        <taxon>Vertebrata</taxon>
        <taxon>Euteleostomi</taxon>
        <taxon>Actinopterygii</taxon>
        <taxon>Neopterygii</taxon>
        <taxon>Teleostei</taxon>
        <taxon>Neoteleostei</taxon>
        <taxon>Acanthomorphata</taxon>
        <taxon>Gobiaria</taxon>
        <taxon>Gobiiformes</taxon>
        <taxon>Gobioidei</taxon>
        <taxon>Gobiidae</taxon>
        <taxon>Benthophilinae</taxon>
        <taxon>Neogobiini</taxon>
        <taxon>Neogobius</taxon>
    </lineage>
</organism>
<keyword evidence="5" id="KW-0812">Transmembrane</keyword>
<dbReference type="Pfam" id="PF07686">
    <property type="entry name" value="V-set"/>
    <property type="match status" value="2"/>
</dbReference>
<dbReference type="PANTHER" id="PTHR24100">
    <property type="entry name" value="BUTYROPHILIN"/>
    <property type="match status" value="1"/>
</dbReference>
<sequence>RALPGRSGLLIIIIIIIIIIIMFSYGYVLFSVEVIVLTPDKRIDSENLLFCVSSDLQWTREGSHGYILQYKDGKLQDKHQNPTFKNRVELRDPELRSGDIRLKNVSTEDRGVYKCQAQFQTRDGGQEEVFQSVHLTKSVLPCASALEGATVLDLRWTQEDSDGHVLRYKDGKLQNEHQNQTFKNRVELRDPELRSGDIRLKNISTEDSGVYKCQAQFQTRDGGQEEVFQSVHLMVKPGESDSVYRTQGDPPLSQEEEHEKCTRNLLTIILRSKGSLHKTWLFLI</sequence>
<reference evidence="7" key="2">
    <citation type="submission" date="2025-09" db="UniProtKB">
        <authorList>
            <consortium name="Ensembl"/>
        </authorList>
    </citation>
    <scope>IDENTIFICATION</scope>
</reference>
<dbReference type="GO" id="GO:0001817">
    <property type="term" value="P:regulation of cytokine production"/>
    <property type="evidence" value="ECO:0007669"/>
    <property type="project" value="TreeGrafter"/>
</dbReference>
<comment type="subcellular location">
    <subcellularLocation>
        <location evidence="1">Membrane</location>
    </subcellularLocation>
</comment>
<evidence type="ECO:0000256" key="3">
    <source>
        <dbReference type="ARBA" id="ARBA00023319"/>
    </source>
</evidence>
<feature type="region of interest" description="Disordered" evidence="4">
    <location>
        <begin position="239"/>
        <end position="258"/>
    </location>
</feature>
<dbReference type="InterPro" id="IPR050504">
    <property type="entry name" value="IgSF_BTN/MOG"/>
</dbReference>
<dbReference type="InterPro" id="IPR013783">
    <property type="entry name" value="Ig-like_fold"/>
</dbReference>
<dbReference type="AlphaFoldDB" id="A0A8C6WL55"/>
<dbReference type="GO" id="GO:0050852">
    <property type="term" value="P:T cell receptor signaling pathway"/>
    <property type="evidence" value="ECO:0007669"/>
    <property type="project" value="TreeGrafter"/>
</dbReference>
<dbReference type="InterPro" id="IPR013106">
    <property type="entry name" value="Ig_V-set"/>
</dbReference>
<dbReference type="PROSITE" id="PS50835">
    <property type="entry name" value="IG_LIKE"/>
    <property type="match status" value="1"/>
</dbReference>
<keyword evidence="3" id="KW-0393">Immunoglobulin domain</keyword>
<feature type="transmembrane region" description="Helical" evidence="5">
    <location>
        <begin position="7"/>
        <end position="30"/>
    </location>
</feature>
<evidence type="ECO:0000256" key="2">
    <source>
        <dbReference type="ARBA" id="ARBA00023136"/>
    </source>
</evidence>
<proteinExistence type="predicted"/>
<dbReference type="Proteomes" id="UP000694523">
    <property type="component" value="Unplaced"/>
</dbReference>
<dbReference type="InterPro" id="IPR003599">
    <property type="entry name" value="Ig_sub"/>
</dbReference>
<protein>
    <recommendedName>
        <fullName evidence="6">Ig-like domain-containing protein</fullName>
    </recommendedName>
</protein>